<feature type="region of interest" description="Disordered" evidence="1">
    <location>
        <begin position="77"/>
        <end position="96"/>
    </location>
</feature>
<feature type="compositionally biased region" description="Gly residues" evidence="1">
    <location>
        <begin position="83"/>
        <end position="92"/>
    </location>
</feature>
<evidence type="ECO:0000256" key="1">
    <source>
        <dbReference type="SAM" id="MobiDB-lite"/>
    </source>
</evidence>
<dbReference type="AlphaFoldDB" id="A0A8S9N069"/>
<sequence length="185" mass="20772">MLPRETRRISIDPGSKNIGKLDAEAVRTLFIFDSIGEFDTETNRMVDKDILFGEKEGETGNAIIISESIAEFDTETHNVDDTIGGGRGGSGSRSGWWSTEVEGHATKVMMIDSNVSIGPSKIWVWPNHKQIRTTPVGDVERQWRWIINHKGSMSTVRKLRWSTRRYAPVKRRGLETGIQTVADSN</sequence>
<evidence type="ECO:0000313" key="2">
    <source>
        <dbReference type="EMBL" id="KAF3487092.1"/>
    </source>
</evidence>
<name>A0A8S9N069_BRACR</name>
<gene>
    <name evidence="2" type="ORF">F2Q69_00055251</name>
</gene>
<reference evidence="2" key="1">
    <citation type="submission" date="2019-12" db="EMBL/GenBank/DDBJ databases">
        <title>Genome sequencing and annotation of Brassica cretica.</title>
        <authorList>
            <person name="Studholme D.J."/>
            <person name="Sarris P."/>
        </authorList>
    </citation>
    <scope>NUCLEOTIDE SEQUENCE</scope>
    <source>
        <strain evidence="2">PFS-109/04</strain>
        <tissue evidence="2">Leaf</tissue>
    </source>
</reference>
<protein>
    <submittedName>
        <fullName evidence="2">Uncharacterized protein</fullName>
    </submittedName>
</protein>
<comment type="caution">
    <text evidence="2">The sequence shown here is derived from an EMBL/GenBank/DDBJ whole genome shotgun (WGS) entry which is preliminary data.</text>
</comment>
<organism evidence="2 3">
    <name type="scientific">Brassica cretica</name>
    <name type="common">Mustard</name>
    <dbReference type="NCBI Taxonomy" id="69181"/>
    <lineage>
        <taxon>Eukaryota</taxon>
        <taxon>Viridiplantae</taxon>
        <taxon>Streptophyta</taxon>
        <taxon>Embryophyta</taxon>
        <taxon>Tracheophyta</taxon>
        <taxon>Spermatophyta</taxon>
        <taxon>Magnoliopsida</taxon>
        <taxon>eudicotyledons</taxon>
        <taxon>Gunneridae</taxon>
        <taxon>Pentapetalae</taxon>
        <taxon>rosids</taxon>
        <taxon>malvids</taxon>
        <taxon>Brassicales</taxon>
        <taxon>Brassicaceae</taxon>
        <taxon>Brassiceae</taxon>
        <taxon>Brassica</taxon>
    </lineage>
</organism>
<accession>A0A8S9N069</accession>
<proteinExistence type="predicted"/>
<dbReference type="Proteomes" id="UP000712600">
    <property type="component" value="Unassembled WGS sequence"/>
</dbReference>
<dbReference type="EMBL" id="QGKX02002183">
    <property type="protein sequence ID" value="KAF3487092.1"/>
    <property type="molecule type" value="Genomic_DNA"/>
</dbReference>
<evidence type="ECO:0000313" key="3">
    <source>
        <dbReference type="Proteomes" id="UP000712600"/>
    </source>
</evidence>